<sequence>MGVGMGSRKKVIVSCAVLGLALLVVGAAAKDLSYCGEQSHVGLAAHGGTKGDEARGGGGIGLLAMPVERAGHEDEEKAKRKQEDAAVHQTIDNKMCTPKPLQPNHQAHVVPRSMDWERTMMLYSLKKAQHLGHLQRRALKRIVIQEPVPASKSKAWAGMNAVLGAEAHSRGRWEGCFMGPGWRTR</sequence>
<organism evidence="1">
    <name type="scientific">Aegilops tauschii</name>
    <name type="common">Tausch's goatgrass</name>
    <name type="synonym">Aegilops squarrosa</name>
    <dbReference type="NCBI Taxonomy" id="37682"/>
    <lineage>
        <taxon>Eukaryota</taxon>
        <taxon>Viridiplantae</taxon>
        <taxon>Streptophyta</taxon>
        <taxon>Embryophyta</taxon>
        <taxon>Tracheophyta</taxon>
        <taxon>Spermatophyta</taxon>
        <taxon>Magnoliopsida</taxon>
        <taxon>Liliopsida</taxon>
        <taxon>Poales</taxon>
        <taxon>Poaceae</taxon>
        <taxon>BOP clade</taxon>
        <taxon>Pooideae</taxon>
        <taxon>Triticodae</taxon>
        <taxon>Triticeae</taxon>
        <taxon>Triticinae</taxon>
        <taxon>Aegilops</taxon>
    </lineage>
</organism>
<evidence type="ECO:0000313" key="1">
    <source>
        <dbReference type="EnsemblPlants" id="EMT31557"/>
    </source>
</evidence>
<dbReference type="AlphaFoldDB" id="M8CV82"/>
<dbReference type="EnsemblPlants" id="EMT31557">
    <property type="protein sequence ID" value="EMT31557"/>
    <property type="gene ID" value="F775_29646"/>
</dbReference>
<accession>M8CV82</accession>
<name>M8CV82_AEGTA</name>
<protein>
    <submittedName>
        <fullName evidence="1">Uncharacterized protein</fullName>
    </submittedName>
</protein>
<reference evidence="1" key="1">
    <citation type="submission" date="2015-06" db="UniProtKB">
        <authorList>
            <consortium name="EnsemblPlants"/>
        </authorList>
    </citation>
    <scope>IDENTIFICATION</scope>
</reference>
<proteinExistence type="predicted"/>